<comment type="caution">
    <text evidence="1">The sequence shown here is derived from an EMBL/GenBank/DDBJ whole genome shotgun (WGS) entry which is preliminary data.</text>
</comment>
<evidence type="ECO:0000313" key="2">
    <source>
        <dbReference type="Proteomes" id="UP000499080"/>
    </source>
</evidence>
<dbReference type="AlphaFoldDB" id="A0A4Y2S6S4"/>
<protein>
    <submittedName>
        <fullName evidence="1">Uncharacterized protein</fullName>
    </submittedName>
</protein>
<accession>A0A4Y2S6S4</accession>
<dbReference type="Proteomes" id="UP000499080">
    <property type="component" value="Unassembled WGS sequence"/>
</dbReference>
<dbReference type="EMBL" id="BGPR01020018">
    <property type="protein sequence ID" value="GBN83593.1"/>
    <property type="molecule type" value="Genomic_DNA"/>
</dbReference>
<gene>
    <name evidence="1" type="ORF">AVEN_196162_1</name>
</gene>
<proteinExistence type="predicted"/>
<sequence length="92" mass="10528">MSQRLEPNTSQIEYNMAPCYSLWCESGTRPSRATSLSGKLLSPTWHGYLNSKLGRIHFGSEENREGRPLELHESYVMANSKEDRNSSQRIHS</sequence>
<name>A0A4Y2S6S4_ARAVE</name>
<reference evidence="1 2" key="1">
    <citation type="journal article" date="2019" name="Sci. Rep.">
        <title>Orb-weaving spider Araneus ventricosus genome elucidates the spidroin gene catalogue.</title>
        <authorList>
            <person name="Kono N."/>
            <person name="Nakamura H."/>
            <person name="Ohtoshi R."/>
            <person name="Moran D.A.P."/>
            <person name="Shinohara A."/>
            <person name="Yoshida Y."/>
            <person name="Fujiwara M."/>
            <person name="Mori M."/>
            <person name="Tomita M."/>
            <person name="Arakawa K."/>
        </authorList>
    </citation>
    <scope>NUCLEOTIDE SEQUENCE [LARGE SCALE GENOMIC DNA]</scope>
</reference>
<evidence type="ECO:0000313" key="1">
    <source>
        <dbReference type="EMBL" id="GBN83593.1"/>
    </source>
</evidence>
<organism evidence="1 2">
    <name type="scientific">Araneus ventricosus</name>
    <name type="common">Orbweaver spider</name>
    <name type="synonym">Epeira ventricosa</name>
    <dbReference type="NCBI Taxonomy" id="182803"/>
    <lineage>
        <taxon>Eukaryota</taxon>
        <taxon>Metazoa</taxon>
        <taxon>Ecdysozoa</taxon>
        <taxon>Arthropoda</taxon>
        <taxon>Chelicerata</taxon>
        <taxon>Arachnida</taxon>
        <taxon>Araneae</taxon>
        <taxon>Araneomorphae</taxon>
        <taxon>Entelegynae</taxon>
        <taxon>Araneoidea</taxon>
        <taxon>Araneidae</taxon>
        <taxon>Araneus</taxon>
    </lineage>
</organism>
<keyword evidence="2" id="KW-1185">Reference proteome</keyword>